<keyword evidence="2" id="KW-0479">Metal-binding</keyword>
<evidence type="ECO:0000313" key="6">
    <source>
        <dbReference type="EMBL" id="ESR22736.1"/>
    </source>
</evidence>
<dbReference type="STRING" id="631454.N177_3873"/>
<feature type="region of interest" description="Disordered" evidence="4">
    <location>
        <begin position="1"/>
        <end position="26"/>
    </location>
</feature>
<dbReference type="EMBL" id="AWXZ01000040">
    <property type="protein sequence ID" value="ESR22736.1"/>
    <property type="molecule type" value="Genomic_DNA"/>
</dbReference>
<dbReference type="PANTHER" id="PTHR43270">
    <property type="entry name" value="BETA-ALA-HIS DIPEPTIDASE"/>
    <property type="match status" value="1"/>
</dbReference>
<dbReference type="GO" id="GO:0006508">
    <property type="term" value="P:proteolysis"/>
    <property type="evidence" value="ECO:0007669"/>
    <property type="project" value="UniProtKB-KW"/>
</dbReference>
<dbReference type="AlphaFoldDB" id="V4R964"/>
<evidence type="ECO:0000256" key="2">
    <source>
        <dbReference type="ARBA" id="ARBA00022723"/>
    </source>
</evidence>
<feature type="domain" description="Peptidase M20 dimerisation" evidence="5">
    <location>
        <begin position="237"/>
        <end position="385"/>
    </location>
</feature>
<dbReference type="Proteomes" id="UP000017819">
    <property type="component" value="Unassembled WGS sequence"/>
</dbReference>
<dbReference type="Gene3D" id="3.30.70.360">
    <property type="match status" value="1"/>
</dbReference>
<name>V4R964_9HYPH</name>
<dbReference type="Pfam" id="PF01546">
    <property type="entry name" value="Peptidase_M20"/>
    <property type="match status" value="1"/>
</dbReference>
<dbReference type="PATRIC" id="fig|631454.5.peg.3825"/>
<gene>
    <name evidence="6" type="ORF">N177_3873</name>
</gene>
<dbReference type="GO" id="GO:0046872">
    <property type="term" value="F:metal ion binding"/>
    <property type="evidence" value="ECO:0007669"/>
    <property type="project" value="UniProtKB-KW"/>
</dbReference>
<dbReference type="Gene3D" id="3.40.630.10">
    <property type="entry name" value="Zn peptidases"/>
    <property type="match status" value="1"/>
</dbReference>
<dbReference type="SUPFAM" id="SSF53187">
    <property type="entry name" value="Zn-dependent exopeptidases"/>
    <property type="match status" value="1"/>
</dbReference>
<evidence type="ECO:0000256" key="1">
    <source>
        <dbReference type="ARBA" id="ARBA00022670"/>
    </source>
</evidence>
<dbReference type="InterPro" id="IPR002933">
    <property type="entry name" value="Peptidase_M20"/>
</dbReference>
<accession>V4R964</accession>
<comment type="caution">
    <text evidence="6">The sequence shown here is derived from an EMBL/GenBank/DDBJ whole genome shotgun (WGS) entry which is preliminary data.</text>
</comment>
<dbReference type="NCBIfam" id="NF005914">
    <property type="entry name" value="PRK07907.1"/>
    <property type="match status" value="1"/>
</dbReference>
<dbReference type="InterPro" id="IPR051458">
    <property type="entry name" value="Cyt/Met_Dipeptidase"/>
</dbReference>
<evidence type="ECO:0000259" key="5">
    <source>
        <dbReference type="Pfam" id="PF07687"/>
    </source>
</evidence>
<sequence length="489" mass="52125">MIAGPPSALSGVPEVFPRSPGDQASMSDMDKVLATAESGLDKSLERLFQLLRIPSISTDPAFDGDCRKAAQWVVDQLAGIGLDASLRETGGKPMVVAHGGPAPDGKTPRVLLYGHYDVQPADPLDLWETDPFEPRLVDAPHGKEIVARGAADDKGQFMTFVEALRAWAETTGSVPLPVTVLIEGEEESGSGNLGPFLEANRDELRADLALVCDTGMWDRGAPGITTMLRGMVYDEVIVTAASRDLHSGMYGGAAKNPINILARIIANLHDENGAVTVPGFYDGVPELPPEVKAQWDGLAFSDETFLGGVGLKEPAGEKDRSTLEQIWSRPTCDANGIIGGYTGAGSKTVIASRASAKISFRLVGSQDPQKIREAFRAFVRERVPTDCKVEFIGHAASPALVVDMNRPEMAKAAGALRAEFGKAPVMMGCGGSIPIVGDFKSTLGMDSILIGFGLDDDRIHSPNEKYDLASFRHGIRSWARVFGALADRA</sequence>
<dbReference type="Pfam" id="PF07687">
    <property type="entry name" value="M20_dimer"/>
    <property type="match status" value="1"/>
</dbReference>
<protein>
    <submittedName>
        <fullName evidence="6">Acetylornithine deacetylase/Succinyl-diaminopimelate desuccinylase</fullName>
    </submittedName>
</protein>
<evidence type="ECO:0000256" key="3">
    <source>
        <dbReference type="ARBA" id="ARBA00022801"/>
    </source>
</evidence>
<keyword evidence="3" id="KW-0378">Hydrolase</keyword>
<keyword evidence="1" id="KW-0645">Protease</keyword>
<dbReference type="InterPro" id="IPR011650">
    <property type="entry name" value="Peptidase_M20_dimer"/>
</dbReference>
<dbReference type="NCBIfam" id="NF006579">
    <property type="entry name" value="PRK09104.1"/>
    <property type="match status" value="1"/>
</dbReference>
<reference evidence="6 7" key="1">
    <citation type="journal article" date="2014" name="Genome Announc.">
        <title>Draft Genome Sequence of Lutibaculum baratangense Strain AMV1T, Isolated from a Mud Volcano in Andamans, India.</title>
        <authorList>
            <person name="Singh A."/>
            <person name="Sreenivas A."/>
            <person name="Sathyanarayana Reddy G."/>
            <person name="Pinnaka A.K."/>
            <person name="Shivaji S."/>
        </authorList>
    </citation>
    <scope>NUCLEOTIDE SEQUENCE [LARGE SCALE GENOMIC DNA]</scope>
    <source>
        <strain evidence="6 7">AMV1</strain>
    </source>
</reference>
<keyword evidence="7" id="KW-1185">Reference proteome</keyword>
<proteinExistence type="predicted"/>
<dbReference type="GO" id="GO:0008233">
    <property type="term" value="F:peptidase activity"/>
    <property type="evidence" value="ECO:0007669"/>
    <property type="project" value="UniProtKB-KW"/>
</dbReference>
<evidence type="ECO:0000313" key="7">
    <source>
        <dbReference type="Proteomes" id="UP000017819"/>
    </source>
</evidence>
<dbReference type="eggNOG" id="COG0624">
    <property type="taxonomic scope" value="Bacteria"/>
</dbReference>
<organism evidence="6 7">
    <name type="scientific">Lutibaculum baratangense AMV1</name>
    <dbReference type="NCBI Taxonomy" id="631454"/>
    <lineage>
        <taxon>Bacteria</taxon>
        <taxon>Pseudomonadati</taxon>
        <taxon>Pseudomonadota</taxon>
        <taxon>Alphaproteobacteria</taxon>
        <taxon>Hyphomicrobiales</taxon>
        <taxon>Tepidamorphaceae</taxon>
        <taxon>Lutibaculum</taxon>
    </lineage>
</organism>
<dbReference type="PANTHER" id="PTHR43270:SF12">
    <property type="entry name" value="SUCCINYL-DIAMINOPIMELATE DESUCCINYLASE"/>
    <property type="match status" value="1"/>
</dbReference>
<evidence type="ECO:0000256" key="4">
    <source>
        <dbReference type="SAM" id="MobiDB-lite"/>
    </source>
</evidence>